<sequence length="71" mass="7670">MRLAHLFALPGGFDGHALSAQPVARTETAQSRMRGNAKGPRYTRPFSQLFGPATLGAAATAPSRRRQASWF</sequence>
<gene>
    <name evidence="1" type="ORF">GCM10011505_19490</name>
</gene>
<comment type="caution">
    <text evidence="1">The sequence shown here is derived from an EMBL/GenBank/DDBJ whole genome shotgun (WGS) entry which is preliminary data.</text>
</comment>
<reference evidence="2" key="1">
    <citation type="journal article" date="2019" name="Int. J. Syst. Evol. Microbiol.">
        <title>The Global Catalogue of Microorganisms (GCM) 10K type strain sequencing project: providing services to taxonomists for standard genome sequencing and annotation.</title>
        <authorList>
            <consortium name="The Broad Institute Genomics Platform"/>
            <consortium name="The Broad Institute Genome Sequencing Center for Infectious Disease"/>
            <person name="Wu L."/>
            <person name="Ma J."/>
        </authorList>
    </citation>
    <scope>NUCLEOTIDE SEQUENCE [LARGE SCALE GENOMIC DNA]</scope>
    <source>
        <strain evidence="2">CGMCC 1.10188</strain>
    </source>
</reference>
<organism evidence="1 2">
    <name type="scientific">Tistrella bauzanensis</name>
    <dbReference type="NCBI Taxonomy" id="657419"/>
    <lineage>
        <taxon>Bacteria</taxon>
        <taxon>Pseudomonadati</taxon>
        <taxon>Pseudomonadota</taxon>
        <taxon>Alphaproteobacteria</taxon>
        <taxon>Geminicoccales</taxon>
        <taxon>Geminicoccaceae</taxon>
        <taxon>Tistrella</taxon>
    </lineage>
</organism>
<dbReference type="EMBL" id="BMDZ01000018">
    <property type="protein sequence ID" value="GGB38047.1"/>
    <property type="molecule type" value="Genomic_DNA"/>
</dbReference>
<dbReference type="RefSeq" id="WP_188577244.1">
    <property type="nucleotide sequence ID" value="NZ_BMDZ01000018.1"/>
</dbReference>
<dbReference type="Proteomes" id="UP000603352">
    <property type="component" value="Unassembled WGS sequence"/>
</dbReference>
<accession>A0ABQ1IFK2</accession>
<evidence type="ECO:0000313" key="1">
    <source>
        <dbReference type="EMBL" id="GGB38047.1"/>
    </source>
</evidence>
<protein>
    <submittedName>
        <fullName evidence="1">Uncharacterized protein</fullName>
    </submittedName>
</protein>
<name>A0ABQ1IFK2_9PROT</name>
<keyword evidence="2" id="KW-1185">Reference proteome</keyword>
<proteinExistence type="predicted"/>
<evidence type="ECO:0000313" key="2">
    <source>
        <dbReference type="Proteomes" id="UP000603352"/>
    </source>
</evidence>